<evidence type="ECO:0000256" key="7">
    <source>
        <dbReference type="ARBA" id="ARBA00023157"/>
    </source>
</evidence>
<organism evidence="11 12">
    <name type="scientific">Nephila pilipes</name>
    <name type="common">Giant wood spider</name>
    <name type="synonym">Nephila maculata</name>
    <dbReference type="NCBI Taxonomy" id="299642"/>
    <lineage>
        <taxon>Eukaryota</taxon>
        <taxon>Metazoa</taxon>
        <taxon>Ecdysozoa</taxon>
        <taxon>Arthropoda</taxon>
        <taxon>Chelicerata</taxon>
        <taxon>Arachnida</taxon>
        <taxon>Araneae</taxon>
        <taxon>Araneomorphae</taxon>
        <taxon>Entelegynae</taxon>
        <taxon>Araneoidea</taxon>
        <taxon>Nephilidae</taxon>
        <taxon>Nephila</taxon>
    </lineage>
</organism>
<keyword evidence="2" id="KW-0812">Transmembrane</keyword>
<dbReference type="OrthoDB" id="6416871at2759"/>
<reference evidence="11" key="1">
    <citation type="submission" date="2020-08" db="EMBL/GenBank/DDBJ databases">
        <title>Multicomponent nature underlies the extraordinary mechanical properties of spider dragline silk.</title>
        <authorList>
            <person name="Kono N."/>
            <person name="Nakamura H."/>
            <person name="Mori M."/>
            <person name="Yoshida Y."/>
            <person name="Ohtoshi R."/>
            <person name="Malay A.D."/>
            <person name="Moran D.A.P."/>
            <person name="Tomita M."/>
            <person name="Numata K."/>
            <person name="Arakawa K."/>
        </authorList>
    </citation>
    <scope>NUCLEOTIDE SEQUENCE</scope>
</reference>
<dbReference type="PROSITE" id="PS01209">
    <property type="entry name" value="LDLRA_1"/>
    <property type="match status" value="2"/>
</dbReference>
<evidence type="ECO:0000256" key="2">
    <source>
        <dbReference type="ARBA" id="ARBA00022692"/>
    </source>
</evidence>
<dbReference type="SMART" id="SM00192">
    <property type="entry name" value="LDLa"/>
    <property type="match status" value="2"/>
</dbReference>
<evidence type="ECO:0000256" key="6">
    <source>
        <dbReference type="ARBA" id="ARBA00023136"/>
    </source>
</evidence>
<dbReference type="Gene3D" id="4.10.400.10">
    <property type="entry name" value="Low-density Lipoprotein Receptor"/>
    <property type="match status" value="2"/>
</dbReference>
<dbReference type="GO" id="GO:0043235">
    <property type="term" value="C:receptor complex"/>
    <property type="evidence" value="ECO:0007669"/>
    <property type="project" value="TreeGrafter"/>
</dbReference>
<dbReference type="InterPro" id="IPR023415">
    <property type="entry name" value="LDLR_class-A_CS"/>
</dbReference>
<feature type="disulfide bond" evidence="10">
    <location>
        <begin position="58"/>
        <end position="76"/>
    </location>
</feature>
<comment type="caution">
    <text evidence="10">Lacks conserved residue(s) required for the propagation of feature annotation.</text>
</comment>
<gene>
    <name evidence="11" type="ORF">NPIL_358801</name>
</gene>
<evidence type="ECO:0000313" key="12">
    <source>
        <dbReference type="Proteomes" id="UP000887013"/>
    </source>
</evidence>
<evidence type="ECO:0000256" key="10">
    <source>
        <dbReference type="PROSITE-ProRule" id="PRU00124"/>
    </source>
</evidence>
<dbReference type="EMBL" id="BMAW01115870">
    <property type="protein sequence ID" value="GFT68034.1"/>
    <property type="molecule type" value="Genomic_DNA"/>
</dbReference>
<dbReference type="CDD" id="cd00112">
    <property type="entry name" value="LDLa"/>
    <property type="match status" value="2"/>
</dbReference>
<evidence type="ECO:0000256" key="4">
    <source>
        <dbReference type="ARBA" id="ARBA00022737"/>
    </source>
</evidence>
<feature type="disulfide bond" evidence="10">
    <location>
        <begin position="11"/>
        <end position="23"/>
    </location>
</feature>
<comment type="caution">
    <text evidence="11">The sequence shown here is derived from an EMBL/GenBank/DDBJ whole genome shotgun (WGS) entry which is preliminary data.</text>
</comment>
<sequence>DEIGCPTPVNCKKDQFTCTEGECISSLWRCDGESDCADGSDEANCNTTACNAETQLRCDNGQCIPKSWACDGAPDCFDSTDERNCCEFSQKL</sequence>
<feature type="disulfide bond" evidence="10">
    <location>
        <begin position="18"/>
        <end position="36"/>
    </location>
</feature>
<keyword evidence="7 10" id="KW-1015">Disulfide bond</keyword>
<feature type="non-terminal residue" evidence="11">
    <location>
        <position position="1"/>
    </location>
</feature>
<evidence type="ECO:0000313" key="11">
    <source>
        <dbReference type="EMBL" id="GFT68034.1"/>
    </source>
</evidence>
<dbReference type="Proteomes" id="UP000887013">
    <property type="component" value="Unassembled WGS sequence"/>
</dbReference>
<dbReference type="Pfam" id="PF00057">
    <property type="entry name" value="Ldl_recept_a"/>
    <property type="match status" value="2"/>
</dbReference>
<evidence type="ECO:0000256" key="3">
    <source>
        <dbReference type="ARBA" id="ARBA00022729"/>
    </source>
</evidence>
<keyword evidence="5" id="KW-1133">Transmembrane helix</keyword>
<proteinExistence type="predicted"/>
<dbReference type="InterPro" id="IPR002172">
    <property type="entry name" value="LDrepeatLR_classA_rpt"/>
</dbReference>
<dbReference type="InterPro" id="IPR051221">
    <property type="entry name" value="LDLR-related"/>
</dbReference>
<dbReference type="InterPro" id="IPR036055">
    <property type="entry name" value="LDL_receptor-like_sf"/>
</dbReference>
<name>A0A8X6PJF0_NEPPI</name>
<keyword evidence="4" id="KW-0677">Repeat</keyword>
<keyword evidence="3" id="KW-0732">Signal</keyword>
<accession>A0A8X6PJF0</accession>
<evidence type="ECO:0000256" key="8">
    <source>
        <dbReference type="ARBA" id="ARBA00023170"/>
    </source>
</evidence>
<feature type="disulfide bond" evidence="10">
    <location>
        <begin position="70"/>
        <end position="85"/>
    </location>
</feature>
<comment type="subcellular location">
    <subcellularLocation>
        <location evidence="1">Membrane</location>
        <topology evidence="1">Single-pass membrane protein</topology>
    </subcellularLocation>
</comment>
<dbReference type="GO" id="GO:0005886">
    <property type="term" value="C:plasma membrane"/>
    <property type="evidence" value="ECO:0007669"/>
    <property type="project" value="TreeGrafter"/>
</dbReference>
<dbReference type="FunFam" id="4.10.400.10:FF:000034">
    <property type="entry name" value="Low-density lipoprotein receptor-related protein 2"/>
    <property type="match status" value="2"/>
</dbReference>
<evidence type="ECO:0000256" key="5">
    <source>
        <dbReference type="ARBA" id="ARBA00022989"/>
    </source>
</evidence>
<keyword evidence="9" id="KW-0325">Glycoprotein</keyword>
<feature type="disulfide bond" evidence="10">
    <location>
        <begin position="30"/>
        <end position="45"/>
    </location>
</feature>
<dbReference type="PANTHER" id="PTHR22722">
    <property type="entry name" value="LOW-DENSITY LIPOPROTEIN RECEPTOR-RELATED PROTEIN 2-RELATED"/>
    <property type="match status" value="1"/>
</dbReference>
<protein>
    <submittedName>
        <fullName evidence="11">Uncharacterized protein</fullName>
    </submittedName>
</protein>
<dbReference type="AlphaFoldDB" id="A0A8X6PJF0"/>
<dbReference type="SUPFAM" id="SSF57424">
    <property type="entry name" value="LDL receptor-like module"/>
    <property type="match status" value="2"/>
</dbReference>
<evidence type="ECO:0000256" key="1">
    <source>
        <dbReference type="ARBA" id="ARBA00004167"/>
    </source>
</evidence>
<dbReference type="PRINTS" id="PR00261">
    <property type="entry name" value="LDLRECEPTOR"/>
</dbReference>
<dbReference type="PROSITE" id="PS50068">
    <property type="entry name" value="LDLRA_2"/>
    <property type="match status" value="2"/>
</dbReference>
<keyword evidence="6" id="KW-0472">Membrane</keyword>
<keyword evidence="8" id="KW-0675">Receptor</keyword>
<evidence type="ECO:0000256" key="9">
    <source>
        <dbReference type="ARBA" id="ARBA00023180"/>
    </source>
</evidence>
<keyword evidence="12" id="KW-1185">Reference proteome</keyword>